<dbReference type="AlphaFoldDB" id="A0A2D1R4F4"/>
<reference evidence="3 4" key="1">
    <citation type="submission" date="2017-04" db="EMBL/GenBank/DDBJ databases">
        <title>Characterization, genome and methylation analysis of a phthalic acid esters degrading strain Sphingobium yanoikuyae SHJ.</title>
        <authorList>
            <person name="Feng L."/>
        </authorList>
    </citation>
    <scope>NUCLEOTIDE SEQUENCE [LARGE SCALE GENOMIC DNA]</scope>
    <source>
        <strain evidence="3 4">SHJ</strain>
    </source>
</reference>
<evidence type="ECO:0000313" key="3">
    <source>
        <dbReference type="EMBL" id="ATP19752.1"/>
    </source>
</evidence>
<dbReference type="NCBIfam" id="TIGR01764">
    <property type="entry name" value="excise"/>
    <property type="match status" value="1"/>
</dbReference>
<gene>
    <name evidence="3" type="ORF">BV87_16025</name>
</gene>
<feature type="region of interest" description="Disordered" evidence="1">
    <location>
        <begin position="56"/>
        <end position="76"/>
    </location>
</feature>
<keyword evidence="3" id="KW-0238">DNA-binding</keyword>
<feature type="compositionally biased region" description="Polar residues" evidence="1">
    <location>
        <begin position="56"/>
        <end position="70"/>
    </location>
</feature>
<dbReference type="EMBL" id="CP020925">
    <property type="protein sequence ID" value="ATP19752.1"/>
    <property type="molecule type" value="Genomic_DNA"/>
</dbReference>
<sequence>MGAQVFSVASLAEHWGCGTDTVYSLIRGGSLRAFKLGGKLLRIRADEVERFECQTTPCNDTESNSPSSGQMRMDAATDIRLERLIERRPRPQLVSSGNAER</sequence>
<name>A0A2D1R4F4_SPHYA</name>
<feature type="domain" description="Helix-turn-helix" evidence="2">
    <location>
        <begin position="6"/>
        <end position="51"/>
    </location>
</feature>
<dbReference type="InterPro" id="IPR041657">
    <property type="entry name" value="HTH_17"/>
</dbReference>
<organism evidence="3 4">
    <name type="scientific">Sphingobium yanoikuyae</name>
    <name type="common">Sphingomonas yanoikuyae</name>
    <dbReference type="NCBI Taxonomy" id="13690"/>
    <lineage>
        <taxon>Bacteria</taxon>
        <taxon>Pseudomonadati</taxon>
        <taxon>Pseudomonadota</taxon>
        <taxon>Alphaproteobacteria</taxon>
        <taxon>Sphingomonadales</taxon>
        <taxon>Sphingomonadaceae</taxon>
        <taxon>Sphingobium</taxon>
    </lineage>
</organism>
<evidence type="ECO:0000313" key="4">
    <source>
        <dbReference type="Proteomes" id="UP000037029"/>
    </source>
</evidence>
<dbReference type="Pfam" id="PF12728">
    <property type="entry name" value="HTH_17"/>
    <property type="match status" value="1"/>
</dbReference>
<evidence type="ECO:0000256" key="1">
    <source>
        <dbReference type="SAM" id="MobiDB-lite"/>
    </source>
</evidence>
<dbReference type="InterPro" id="IPR010093">
    <property type="entry name" value="SinI_DNA-bd"/>
</dbReference>
<evidence type="ECO:0000259" key="2">
    <source>
        <dbReference type="Pfam" id="PF12728"/>
    </source>
</evidence>
<protein>
    <submittedName>
        <fullName evidence="3">DNA-binding protein</fullName>
    </submittedName>
</protein>
<proteinExistence type="predicted"/>
<dbReference type="GO" id="GO:0003677">
    <property type="term" value="F:DNA binding"/>
    <property type="evidence" value="ECO:0007669"/>
    <property type="project" value="UniProtKB-KW"/>
</dbReference>
<dbReference type="Proteomes" id="UP000037029">
    <property type="component" value="Chromosome"/>
</dbReference>
<accession>A0A2D1R4F4</accession>
<dbReference type="RefSeq" id="WP_048937195.1">
    <property type="nucleotide sequence ID" value="NZ_CP020925.1"/>
</dbReference>